<keyword evidence="3" id="KW-1185">Reference proteome</keyword>
<evidence type="ECO:0000313" key="2">
    <source>
        <dbReference type="EMBL" id="QPK80417.1"/>
    </source>
</evidence>
<name>A0A7T0PD62_9CORY</name>
<gene>
    <name evidence="2" type="ORF">G7Y31_10535</name>
</gene>
<feature type="transmembrane region" description="Helical" evidence="1">
    <location>
        <begin position="62"/>
        <end position="81"/>
    </location>
</feature>
<feature type="transmembrane region" description="Helical" evidence="1">
    <location>
        <begin position="227"/>
        <end position="250"/>
    </location>
</feature>
<proteinExistence type="predicted"/>
<dbReference type="AlphaFoldDB" id="A0A7T0PD62"/>
<sequence length="254" mass="27503">MLNVLRAEWSKLTSTKSFWWTTALFFVFTLVWAWLVTTATSLFEGAPAIADAAALVSGLQWLNLSVLMIQAIMVVTTEYRYNLQVPVYLATPKREVVAAAKLLLYAVVAAVIMLVGLAAALLLAGLLADEIHGGYTTLFSDPAAQRALWAFPLGTALLVLFSQGLALLLRQSAGSIAVGLILFWGIDTMVQLIPKIGSDAVHFSPFYALRGWLGDIPAADGPLEGNVWGYLFVFMGWGLALWILGVVSLVKRDA</sequence>
<feature type="transmembrane region" description="Helical" evidence="1">
    <location>
        <begin position="176"/>
        <end position="194"/>
    </location>
</feature>
<feature type="transmembrane region" description="Helical" evidence="1">
    <location>
        <begin position="147"/>
        <end position="169"/>
    </location>
</feature>
<organism evidence="2 3">
    <name type="scientific">Corynebacterium lizhenjunii</name>
    <dbReference type="NCBI Taxonomy" id="2709394"/>
    <lineage>
        <taxon>Bacteria</taxon>
        <taxon>Bacillati</taxon>
        <taxon>Actinomycetota</taxon>
        <taxon>Actinomycetes</taxon>
        <taxon>Mycobacteriales</taxon>
        <taxon>Corynebacteriaceae</taxon>
        <taxon>Corynebacterium</taxon>
    </lineage>
</organism>
<keyword evidence="1" id="KW-0812">Transmembrane</keyword>
<keyword evidence="1" id="KW-1133">Transmembrane helix</keyword>
<reference evidence="2 3" key="1">
    <citation type="submission" date="2020-11" db="EMBL/GenBank/DDBJ databases">
        <title>Corynebacterium sp. ZJ-599.</title>
        <authorList>
            <person name="Zhou J."/>
        </authorList>
    </citation>
    <scope>NUCLEOTIDE SEQUENCE [LARGE SCALE GENOMIC DNA]</scope>
    <source>
        <strain evidence="2 3">ZJ-599</strain>
    </source>
</reference>
<dbReference type="KEGG" id="cliz:G7Y31_10535"/>
<accession>A0A7T0PD62</accession>
<keyword evidence="1" id="KW-0472">Membrane</keyword>
<feature type="transmembrane region" description="Helical" evidence="1">
    <location>
        <begin position="102"/>
        <end position="127"/>
    </location>
</feature>
<dbReference type="Proteomes" id="UP000594681">
    <property type="component" value="Chromosome"/>
</dbReference>
<protein>
    <submittedName>
        <fullName evidence="2">ABC transporter permease</fullName>
    </submittedName>
</protein>
<evidence type="ECO:0000256" key="1">
    <source>
        <dbReference type="SAM" id="Phobius"/>
    </source>
</evidence>
<dbReference type="EMBL" id="CP064954">
    <property type="protein sequence ID" value="QPK80417.1"/>
    <property type="molecule type" value="Genomic_DNA"/>
</dbReference>
<evidence type="ECO:0000313" key="3">
    <source>
        <dbReference type="Proteomes" id="UP000594681"/>
    </source>
</evidence>